<comment type="caution">
    <text evidence="2">The sequence shown here is derived from an EMBL/GenBank/DDBJ whole genome shotgun (WGS) entry which is preliminary data.</text>
</comment>
<organism evidence="2 3">
    <name type="scientific">Phycomyces blakesleeanus</name>
    <dbReference type="NCBI Taxonomy" id="4837"/>
    <lineage>
        <taxon>Eukaryota</taxon>
        <taxon>Fungi</taxon>
        <taxon>Fungi incertae sedis</taxon>
        <taxon>Mucoromycota</taxon>
        <taxon>Mucoromycotina</taxon>
        <taxon>Mucoromycetes</taxon>
        <taxon>Mucorales</taxon>
        <taxon>Phycomycetaceae</taxon>
        <taxon>Phycomyces</taxon>
    </lineage>
</organism>
<keyword evidence="3" id="KW-1185">Reference proteome</keyword>
<dbReference type="InterPro" id="IPR006076">
    <property type="entry name" value="FAD-dep_OxRdtase"/>
</dbReference>
<gene>
    <name evidence="2" type="ORF">J3Q64DRAFT_1765329</name>
</gene>
<dbReference type="Proteomes" id="UP001448207">
    <property type="component" value="Unassembled WGS sequence"/>
</dbReference>
<evidence type="ECO:0000313" key="2">
    <source>
        <dbReference type="EMBL" id="KAL0078594.1"/>
    </source>
</evidence>
<dbReference type="PROSITE" id="PS51257">
    <property type="entry name" value="PROKAR_LIPOPROTEIN"/>
    <property type="match status" value="1"/>
</dbReference>
<dbReference type="Pfam" id="PF01266">
    <property type="entry name" value="DAO"/>
    <property type="match status" value="1"/>
</dbReference>
<evidence type="ECO:0000259" key="1">
    <source>
        <dbReference type="Pfam" id="PF01266"/>
    </source>
</evidence>
<dbReference type="PANTHER" id="PTHR13847:SF150">
    <property type="entry name" value="OXIDOREDUCTASE TDA3-RELATED"/>
    <property type="match status" value="1"/>
</dbReference>
<evidence type="ECO:0000313" key="3">
    <source>
        <dbReference type="Proteomes" id="UP001448207"/>
    </source>
</evidence>
<sequence>MPRHVVIIGAGVMGACTAYYLTKNSTDVEVTLIEKTDIACGASGKAGGFLAFDWNDGADIGELSRKSFELHAELAQELGGEKFGYRPVTAYSVLIQAGKAGGKRINEVDWLLDENVRTVELLGTKKTAAQVHPGLFTRHLLEVAQKTGRVKIECGQGVSELIYKNKTVTGVILEDRREIKADSVVVCMGPWSGQLPLKGRSKRGQLPITGARAHSVILQPEYKFTAQVLFTAVTEGKKSHEPEVYPRPDGTVYLCGATDNEPLPASAANVPVDPAATTLLQNLAGKISLQLSTDNATLLTAQACYLPISRDNTPLIGAHPAYDNLYIATGHSCWGILNAPATGLMMAELLVDGKITCLSPKTAKAVDPKDRC</sequence>
<reference evidence="2 3" key="1">
    <citation type="submission" date="2024-04" db="EMBL/GenBank/DDBJ databases">
        <title>Symmetric and asymmetric DNA N6-adenine methylation regulates different biological responses in Mucorales.</title>
        <authorList>
            <consortium name="Lawrence Berkeley National Laboratory"/>
            <person name="Lax C."/>
            <person name="Mondo S.J."/>
            <person name="Osorio-Concepcion M."/>
            <person name="Muszewska A."/>
            <person name="Corrochano-Luque M."/>
            <person name="Gutierrez G."/>
            <person name="Riley R."/>
            <person name="Lipzen A."/>
            <person name="Guo J."/>
            <person name="Hundley H."/>
            <person name="Amirebrahimi M."/>
            <person name="Ng V."/>
            <person name="Lorenzo-Gutierrez D."/>
            <person name="Binder U."/>
            <person name="Yang J."/>
            <person name="Song Y."/>
            <person name="Canovas D."/>
            <person name="Navarro E."/>
            <person name="Freitag M."/>
            <person name="Gabaldon T."/>
            <person name="Grigoriev I.V."/>
            <person name="Corrochano L.M."/>
            <person name="Nicolas F.E."/>
            <person name="Garre V."/>
        </authorList>
    </citation>
    <scope>NUCLEOTIDE SEQUENCE [LARGE SCALE GENOMIC DNA]</scope>
    <source>
        <strain evidence="2 3">L51</strain>
    </source>
</reference>
<dbReference type="Gene3D" id="3.30.9.10">
    <property type="entry name" value="D-Amino Acid Oxidase, subunit A, domain 2"/>
    <property type="match status" value="1"/>
</dbReference>
<name>A0ABR3APK7_PHYBL</name>
<dbReference type="PANTHER" id="PTHR13847">
    <property type="entry name" value="SARCOSINE DEHYDROGENASE-RELATED"/>
    <property type="match status" value="1"/>
</dbReference>
<feature type="domain" description="FAD dependent oxidoreductase" evidence="1">
    <location>
        <begin position="4"/>
        <end position="349"/>
    </location>
</feature>
<dbReference type="InterPro" id="IPR036188">
    <property type="entry name" value="FAD/NAD-bd_sf"/>
</dbReference>
<proteinExistence type="predicted"/>
<accession>A0ABR3APK7</accession>
<dbReference type="Gene3D" id="3.50.50.60">
    <property type="entry name" value="FAD/NAD(P)-binding domain"/>
    <property type="match status" value="1"/>
</dbReference>
<protein>
    <submittedName>
        <fullName evidence="2">FAD dependent oxidoreductase</fullName>
    </submittedName>
</protein>
<dbReference type="EMBL" id="JBCLYO010000024">
    <property type="protein sequence ID" value="KAL0078594.1"/>
    <property type="molecule type" value="Genomic_DNA"/>
</dbReference>
<dbReference type="SUPFAM" id="SSF51905">
    <property type="entry name" value="FAD/NAD(P)-binding domain"/>
    <property type="match status" value="1"/>
</dbReference>